<sequence length="66" mass="7079">MALEPTRLAPLTIAAPLAGIRRWVLEAAAERPAGEASMAQRSADVGVPRTGQGWQPMRGPSLWKKT</sequence>
<name>A0ACC2ILY8_9PLEO</name>
<proteinExistence type="predicted"/>
<protein>
    <submittedName>
        <fullName evidence="1">Uncharacterized protein</fullName>
    </submittedName>
</protein>
<reference evidence="1" key="1">
    <citation type="submission" date="2022-11" db="EMBL/GenBank/DDBJ databases">
        <title>Genome Sequence of Boeremia exigua.</title>
        <authorList>
            <person name="Buettner E."/>
        </authorList>
    </citation>
    <scope>NUCLEOTIDE SEQUENCE</scope>
    <source>
        <strain evidence="1">CU02</strain>
    </source>
</reference>
<dbReference type="EMBL" id="JAPHNI010000107">
    <property type="protein sequence ID" value="KAJ8116132.1"/>
    <property type="molecule type" value="Genomic_DNA"/>
</dbReference>
<comment type="caution">
    <text evidence="1">The sequence shown here is derived from an EMBL/GenBank/DDBJ whole genome shotgun (WGS) entry which is preliminary data.</text>
</comment>
<dbReference type="Proteomes" id="UP001153331">
    <property type="component" value="Unassembled WGS sequence"/>
</dbReference>
<evidence type="ECO:0000313" key="1">
    <source>
        <dbReference type="EMBL" id="KAJ8116132.1"/>
    </source>
</evidence>
<accession>A0ACC2ILY8</accession>
<gene>
    <name evidence="1" type="ORF">OPT61_g2387</name>
</gene>
<keyword evidence="2" id="KW-1185">Reference proteome</keyword>
<evidence type="ECO:0000313" key="2">
    <source>
        <dbReference type="Proteomes" id="UP001153331"/>
    </source>
</evidence>
<organism evidence="1 2">
    <name type="scientific">Boeremia exigua</name>
    <dbReference type="NCBI Taxonomy" id="749465"/>
    <lineage>
        <taxon>Eukaryota</taxon>
        <taxon>Fungi</taxon>
        <taxon>Dikarya</taxon>
        <taxon>Ascomycota</taxon>
        <taxon>Pezizomycotina</taxon>
        <taxon>Dothideomycetes</taxon>
        <taxon>Pleosporomycetidae</taxon>
        <taxon>Pleosporales</taxon>
        <taxon>Pleosporineae</taxon>
        <taxon>Didymellaceae</taxon>
        <taxon>Boeremia</taxon>
    </lineage>
</organism>